<evidence type="ECO:0000256" key="1">
    <source>
        <dbReference type="SAM" id="SignalP"/>
    </source>
</evidence>
<dbReference type="GO" id="GO:0072423">
    <property type="term" value="P:response to DNA damage checkpoint signaling"/>
    <property type="evidence" value="ECO:0007669"/>
    <property type="project" value="InterPro"/>
</dbReference>
<dbReference type="Gene3D" id="3.80.10.10">
    <property type="entry name" value="Ribonuclease Inhibitor"/>
    <property type="match status" value="1"/>
</dbReference>
<dbReference type="GO" id="GO:0009933">
    <property type="term" value="P:meristem structural organization"/>
    <property type="evidence" value="ECO:0007669"/>
    <property type="project" value="InterPro"/>
</dbReference>
<gene>
    <name evidence="2" type="ORF">Sradi_3224400</name>
</gene>
<dbReference type="AlphaFoldDB" id="A0AAW2RGJ8"/>
<dbReference type="GO" id="GO:0040029">
    <property type="term" value="P:epigenetic regulation of gene expression"/>
    <property type="evidence" value="ECO:0007669"/>
    <property type="project" value="InterPro"/>
</dbReference>
<dbReference type="SMART" id="SM00368">
    <property type="entry name" value="LRR_RI"/>
    <property type="match status" value="4"/>
</dbReference>
<dbReference type="SUPFAM" id="SSF52047">
    <property type="entry name" value="RNI-like"/>
    <property type="match status" value="1"/>
</dbReference>
<feature type="chain" id="PRO_5043452897" evidence="1">
    <location>
        <begin position="19"/>
        <end position="342"/>
    </location>
</feature>
<dbReference type="PANTHER" id="PTHR47684">
    <property type="entry name" value="PROTEIN TONSOKU"/>
    <property type="match status" value="1"/>
</dbReference>
<dbReference type="EMBL" id="JACGWJ010000013">
    <property type="protein sequence ID" value="KAL0379189.1"/>
    <property type="molecule type" value="Genomic_DNA"/>
</dbReference>
<dbReference type="InterPro" id="IPR044227">
    <property type="entry name" value="TONSOKU"/>
</dbReference>
<dbReference type="InterPro" id="IPR001611">
    <property type="entry name" value="Leu-rich_rpt"/>
</dbReference>
<protein>
    <submittedName>
        <fullName evidence="2">Protein TONSOKU</fullName>
    </submittedName>
</protein>
<keyword evidence="1" id="KW-0732">Signal</keyword>
<reference evidence="2" key="2">
    <citation type="journal article" date="2024" name="Plant">
        <title>Genomic evolution and insights into agronomic trait innovations of Sesamum species.</title>
        <authorList>
            <person name="Miao H."/>
            <person name="Wang L."/>
            <person name="Qu L."/>
            <person name="Liu H."/>
            <person name="Sun Y."/>
            <person name="Le M."/>
            <person name="Wang Q."/>
            <person name="Wei S."/>
            <person name="Zheng Y."/>
            <person name="Lin W."/>
            <person name="Duan Y."/>
            <person name="Cao H."/>
            <person name="Xiong S."/>
            <person name="Wang X."/>
            <person name="Wei L."/>
            <person name="Li C."/>
            <person name="Ma Q."/>
            <person name="Ju M."/>
            <person name="Zhao R."/>
            <person name="Li G."/>
            <person name="Mu C."/>
            <person name="Tian Q."/>
            <person name="Mei H."/>
            <person name="Zhang T."/>
            <person name="Gao T."/>
            <person name="Zhang H."/>
        </authorList>
    </citation>
    <scope>NUCLEOTIDE SEQUENCE</scope>
    <source>
        <strain evidence="2">G02</strain>
    </source>
</reference>
<evidence type="ECO:0000313" key="2">
    <source>
        <dbReference type="EMBL" id="KAL0379189.1"/>
    </source>
</evidence>
<organism evidence="2">
    <name type="scientific">Sesamum radiatum</name>
    <name type="common">Black benniseed</name>
    <dbReference type="NCBI Taxonomy" id="300843"/>
    <lineage>
        <taxon>Eukaryota</taxon>
        <taxon>Viridiplantae</taxon>
        <taxon>Streptophyta</taxon>
        <taxon>Embryophyta</taxon>
        <taxon>Tracheophyta</taxon>
        <taxon>Spermatophyta</taxon>
        <taxon>Magnoliopsida</taxon>
        <taxon>eudicotyledons</taxon>
        <taxon>Gunneridae</taxon>
        <taxon>Pentapetalae</taxon>
        <taxon>asterids</taxon>
        <taxon>lamiids</taxon>
        <taxon>Lamiales</taxon>
        <taxon>Pedaliaceae</taxon>
        <taxon>Sesamum</taxon>
    </lineage>
</organism>
<feature type="signal peptide" evidence="1">
    <location>
        <begin position="1"/>
        <end position="18"/>
    </location>
</feature>
<proteinExistence type="predicted"/>
<dbReference type="InterPro" id="IPR032675">
    <property type="entry name" value="LRR_dom_sf"/>
</dbReference>
<dbReference type="Pfam" id="PF13516">
    <property type="entry name" value="LRR_6"/>
    <property type="match status" value="1"/>
</dbReference>
<sequence>MDSFPWTLIFMILADAICECPVLYARLEVLNISGNCLTDACASYLSTILRTCKGRNHPVSGNAIISLLLKLATLNRFQELNLHGIKLSKPVVDSLCQLAKQCCLSGLLLGNTNIGTECAIQLIKPLSKDTQELVRLDLSFCGLTSDYIVGLRDEASLISGILELNLGGNPIMKEGCSELASLLRNPQCCLRVLVVSKCELGLVGLICMLQALSQNCSVEELILADNISPDEIQALTSNSGLMEQNSNSLQRDINQPTSSLHMLAPDGVETLPHEMCGVNTNENQLEVADSEDDDQGVEVTLSATVGNQIRTPPNRICLSECQSMQELIASIKMAGNLKNVGS</sequence>
<accession>A0AAW2RGJ8</accession>
<name>A0AAW2RGJ8_SESRA</name>
<reference evidence="2" key="1">
    <citation type="submission" date="2020-06" db="EMBL/GenBank/DDBJ databases">
        <authorList>
            <person name="Li T."/>
            <person name="Hu X."/>
            <person name="Zhang T."/>
            <person name="Song X."/>
            <person name="Zhang H."/>
            <person name="Dai N."/>
            <person name="Sheng W."/>
            <person name="Hou X."/>
            <person name="Wei L."/>
        </authorList>
    </citation>
    <scope>NUCLEOTIDE SEQUENCE</scope>
    <source>
        <strain evidence="2">G02</strain>
        <tissue evidence="2">Leaf</tissue>
    </source>
</reference>
<dbReference type="PANTHER" id="PTHR47684:SF1">
    <property type="entry name" value="PROTEIN TONSOKU"/>
    <property type="match status" value="1"/>
</dbReference>
<dbReference type="GO" id="GO:0005634">
    <property type="term" value="C:nucleus"/>
    <property type="evidence" value="ECO:0007669"/>
    <property type="project" value="InterPro"/>
</dbReference>
<comment type="caution">
    <text evidence="2">The sequence shown here is derived from an EMBL/GenBank/DDBJ whole genome shotgun (WGS) entry which is preliminary data.</text>
</comment>